<evidence type="ECO:0000313" key="2">
    <source>
        <dbReference type="Proteomes" id="UP000232638"/>
    </source>
</evidence>
<name>A0A2K8UI91_9GAMM</name>
<organism evidence="1 2">
    <name type="scientific">Candidatus Thiodictyon syntrophicum</name>
    <dbReference type="NCBI Taxonomy" id="1166950"/>
    <lineage>
        <taxon>Bacteria</taxon>
        <taxon>Pseudomonadati</taxon>
        <taxon>Pseudomonadota</taxon>
        <taxon>Gammaproteobacteria</taxon>
        <taxon>Chromatiales</taxon>
        <taxon>Chromatiaceae</taxon>
        <taxon>Thiodictyon</taxon>
    </lineage>
</organism>
<sequence length="95" mass="9975">MQAIELAATISLQGHIDLDLPETLRGSFGQPARVLLLLDAPAPSAAAPRTIAERRAALRTALAAAAAVGVFADIEDPVAWQRAERADRPLPGRDA</sequence>
<proteinExistence type="predicted"/>
<keyword evidence="2" id="KW-1185">Reference proteome</keyword>
<geneLocation type="plasmid" evidence="2">
    <name>pts417</name>
</geneLocation>
<dbReference type="AlphaFoldDB" id="A0A2K8UI91"/>
<dbReference type="KEGG" id="tsy:THSYN_30585"/>
<gene>
    <name evidence="1" type="ORF">THSYN_30585</name>
</gene>
<dbReference type="EMBL" id="CP020371">
    <property type="protein sequence ID" value="AUB85255.1"/>
    <property type="molecule type" value="Genomic_DNA"/>
</dbReference>
<dbReference type="Proteomes" id="UP000232638">
    <property type="component" value="Plasmid pTs417"/>
</dbReference>
<keyword evidence="1" id="KW-0614">Plasmid</keyword>
<evidence type="ECO:0000313" key="1">
    <source>
        <dbReference type="EMBL" id="AUB85255.1"/>
    </source>
</evidence>
<reference evidence="1 2" key="1">
    <citation type="submission" date="2017-03" db="EMBL/GenBank/DDBJ databases">
        <title>Complete genome sequence of Candidatus 'Thiodictyon syntrophicum' sp. nov. strain Cad16T, a photolithoautotroph purple sulfur bacterium isolated from an alpine meromictic lake.</title>
        <authorList>
            <person name="Luedin S.M."/>
            <person name="Pothier J.F."/>
            <person name="Danza F."/>
            <person name="Storelli N."/>
            <person name="Wittwer M."/>
            <person name="Tonolla M."/>
        </authorList>
    </citation>
    <scope>NUCLEOTIDE SEQUENCE [LARGE SCALE GENOMIC DNA]</scope>
    <source>
        <strain evidence="1 2">Cad16T</strain>
        <plasmid evidence="2">Plasmid pts417</plasmid>
    </source>
</reference>
<protein>
    <submittedName>
        <fullName evidence="1">Uncharacterized protein</fullName>
    </submittedName>
</protein>
<accession>A0A2K8UI91</accession>
<dbReference type="RefSeq" id="WP_100922891.1">
    <property type="nucleotide sequence ID" value="NZ_CP020371.1"/>
</dbReference>